<protein>
    <submittedName>
        <fullName evidence="1">Uncharacterized protein</fullName>
    </submittedName>
</protein>
<comment type="caution">
    <text evidence="1">The sequence shown here is derived from an EMBL/GenBank/DDBJ whole genome shotgun (WGS) entry which is preliminary data.</text>
</comment>
<reference evidence="1" key="1">
    <citation type="submission" date="2021-01" db="EMBL/GenBank/DDBJ databases">
        <authorList>
            <consortium name="Genoscope - CEA"/>
            <person name="William W."/>
        </authorList>
    </citation>
    <scope>NUCLEOTIDE SEQUENCE</scope>
</reference>
<proteinExistence type="predicted"/>
<evidence type="ECO:0000313" key="2">
    <source>
        <dbReference type="Proteomes" id="UP000689195"/>
    </source>
</evidence>
<keyword evidence="2" id="KW-1185">Reference proteome</keyword>
<sequence length="319" mass="38322">MGYLLKNITQLKNSHPQKYILLTIFYFQFRQIKQFHFFQTNPHFQEQVISLNCQLIIHEIFLASSNIHIKHYLSESEYKIKYLNNQPELKRKAILNHNQCQVTIKYQTLALDSKELILVSKGNIIETPFLSDTIYFQYTLSNNIDKLVDSPTYSISFQKIDNRLTGDQKTVYENLSLKNLIFTQTISMINFKDNNYRIKKNYQRFIGVKYASFKLVLKVMKHYQHFKQPLKTQLHLLNLFSLSSQIYNFIGQEKLFYYQFFQMEYFNETITLTDQDPIDEIDNLYTNNNILQHILRKRKQLEFMSLKILSYYSQQLLIK</sequence>
<dbReference type="EMBL" id="CAJJDO010000037">
    <property type="protein sequence ID" value="CAD8161761.1"/>
    <property type="molecule type" value="Genomic_DNA"/>
</dbReference>
<organism evidence="1 2">
    <name type="scientific">Paramecium pentaurelia</name>
    <dbReference type="NCBI Taxonomy" id="43138"/>
    <lineage>
        <taxon>Eukaryota</taxon>
        <taxon>Sar</taxon>
        <taxon>Alveolata</taxon>
        <taxon>Ciliophora</taxon>
        <taxon>Intramacronucleata</taxon>
        <taxon>Oligohymenophorea</taxon>
        <taxon>Peniculida</taxon>
        <taxon>Parameciidae</taxon>
        <taxon>Paramecium</taxon>
    </lineage>
</organism>
<name>A0A8S1U9B9_9CILI</name>
<evidence type="ECO:0000313" key="1">
    <source>
        <dbReference type="EMBL" id="CAD8161761.1"/>
    </source>
</evidence>
<accession>A0A8S1U9B9</accession>
<dbReference type="Proteomes" id="UP000689195">
    <property type="component" value="Unassembled WGS sequence"/>
</dbReference>
<gene>
    <name evidence="1" type="ORF">PPENT_87.1.T0370008</name>
</gene>
<dbReference type="AlphaFoldDB" id="A0A8S1U9B9"/>